<dbReference type="InterPro" id="IPR050586">
    <property type="entry name" value="CPA3_Na-H_Antiporter_D"/>
</dbReference>
<feature type="transmembrane region" description="Helical" evidence="8">
    <location>
        <begin position="376"/>
        <end position="394"/>
    </location>
</feature>
<feature type="transmembrane region" description="Helical" evidence="8">
    <location>
        <begin position="455"/>
        <end position="474"/>
    </location>
</feature>
<keyword evidence="11" id="KW-1185">Reference proteome</keyword>
<feature type="transmembrane region" description="Helical" evidence="8">
    <location>
        <begin position="245"/>
        <end position="269"/>
    </location>
</feature>
<dbReference type="PANTHER" id="PTHR42703:SF1">
    <property type="entry name" value="NA(+)_H(+) ANTIPORTER SUBUNIT D1"/>
    <property type="match status" value="1"/>
</dbReference>
<evidence type="ECO:0000256" key="3">
    <source>
        <dbReference type="ARBA" id="ARBA00022475"/>
    </source>
</evidence>
<evidence type="ECO:0000256" key="7">
    <source>
        <dbReference type="RuleBase" id="RU000320"/>
    </source>
</evidence>
<keyword evidence="6 8" id="KW-0472">Membrane</keyword>
<feature type="transmembrane region" description="Helical" evidence="8">
    <location>
        <begin position="306"/>
        <end position="324"/>
    </location>
</feature>
<feature type="domain" description="NADH:quinone oxidoreductase/Mrp antiporter transmembrane" evidence="9">
    <location>
        <begin position="129"/>
        <end position="417"/>
    </location>
</feature>
<feature type="transmembrane region" description="Helical" evidence="8">
    <location>
        <begin position="281"/>
        <end position="299"/>
    </location>
</feature>
<evidence type="ECO:0000256" key="2">
    <source>
        <dbReference type="ARBA" id="ARBA00005346"/>
    </source>
</evidence>
<reference evidence="10 11" key="1">
    <citation type="submission" date="2018-05" db="EMBL/GenBank/DDBJ databases">
        <title>Freshwater and sediment microbial communities from various areas in North America, analyzing microbe dynamics in response to fracking.</title>
        <authorList>
            <person name="Lamendella R."/>
        </authorList>
    </citation>
    <scope>NUCLEOTIDE SEQUENCE [LARGE SCALE GENOMIC DNA]</scope>
    <source>
        <strain evidence="10 11">125B1</strain>
    </source>
</reference>
<dbReference type="Proteomes" id="UP000246964">
    <property type="component" value="Unassembled WGS sequence"/>
</dbReference>
<dbReference type="InterPro" id="IPR001750">
    <property type="entry name" value="ND/Mrp_TM"/>
</dbReference>
<dbReference type="Pfam" id="PF00361">
    <property type="entry name" value="Proton_antipo_M"/>
    <property type="match status" value="1"/>
</dbReference>
<dbReference type="GO" id="GO:0005886">
    <property type="term" value="C:plasma membrane"/>
    <property type="evidence" value="ECO:0007669"/>
    <property type="project" value="UniProtKB-SubCell"/>
</dbReference>
<keyword evidence="5 8" id="KW-1133">Transmembrane helix</keyword>
<proteinExistence type="inferred from homology"/>
<dbReference type="NCBIfam" id="NF009309">
    <property type="entry name" value="PRK12666.1"/>
    <property type="match status" value="1"/>
</dbReference>
<dbReference type="PRINTS" id="PR01437">
    <property type="entry name" value="NUOXDRDTASE4"/>
</dbReference>
<dbReference type="STRING" id="519453.SAMN04488070_2290"/>
<dbReference type="AlphaFoldDB" id="A0A317Q159"/>
<evidence type="ECO:0000256" key="6">
    <source>
        <dbReference type="ARBA" id="ARBA00023136"/>
    </source>
</evidence>
<sequence length="507" mass="54177">MLVSAHLVILPIILPMLAALLQLLPWGAQPQRYRRAIGILASMLAVLLSIQLLIAVDQGPLVYALGNWQAPFGIVLVADKLSALMILLTNLLALPVLIYSCYGEDNLGSHFQALFQFQLLGIIGAFLTGDLFNLFVFFEVLLISSYALLMHGGGKLKLRATLHYVLLNLAGSAVFLISLGVLYGITGTLNMADMANKVALLTGDDATIARAGGMLLLVVFGLKAALLPLYFWLPQAYATTTGAVAALFAIMTKVGVYSIIRVFTLIFGVDAGAASLLGYDWLWWLGLATLGIGAIGVLGSRDLRAVIAYLVVISIGTMLTTFSMNSERAISAVMFYMLHSTLITGALFLLTDVVAEQRGKTASRIVKGRKMAQHGTLGMMFFIAAIAVIGMPPFSGFIGKLFILEAARTGAQVALLWPLVLGSTFLMMIALSRAGSRMFWHTLDGKPGEVRHPTGQLTAITLLLATIVGLTIFANPVSSYTQAIANDLVHPSAYKNAVLGTGVSDVK</sequence>
<dbReference type="GO" id="GO:0042773">
    <property type="term" value="P:ATP synthesis coupled electron transport"/>
    <property type="evidence" value="ECO:0007669"/>
    <property type="project" value="InterPro"/>
</dbReference>
<organism evidence="10 11">
    <name type="scientific">Pseudidiomarina maritima</name>
    <dbReference type="NCBI Taxonomy" id="519453"/>
    <lineage>
        <taxon>Bacteria</taxon>
        <taxon>Pseudomonadati</taxon>
        <taxon>Pseudomonadota</taxon>
        <taxon>Gammaproteobacteria</taxon>
        <taxon>Alteromonadales</taxon>
        <taxon>Idiomarinaceae</taxon>
        <taxon>Pseudidiomarina</taxon>
    </lineage>
</organism>
<feature type="transmembrane region" description="Helical" evidence="8">
    <location>
        <begin position="111"/>
        <end position="128"/>
    </location>
</feature>
<dbReference type="InterPro" id="IPR003918">
    <property type="entry name" value="NADH_UbQ_OxRdtase"/>
</dbReference>
<evidence type="ECO:0000313" key="10">
    <source>
        <dbReference type="EMBL" id="PWW09866.1"/>
    </source>
</evidence>
<gene>
    <name evidence="10" type="ORF">DET45_11657</name>
</gene>
<feature type="transmembrane region" description="Helical" evidence="8">
    <location>
        <begin position="6"/>
        <end position="24"/>
    </location>
</feature>
<evidence type="ECO:0000256" key="4">
    <source>
        <dbReference type="ARBA" id="ARBA00022692"/>
    </source>
</evidence>
<comment type="similarity">
    <text evidence="2">Belongs to the CPA3 antiporters (TC 2.A.63) subunit D family.</text>
</comment>
<evidence type="ECO:0000313" key="11">
    <source>
        <dbReference type="Proteomes" id="UP000246964"/>
    </source>
</evidence>
<evidence type="ECO:0000259" key="9">
    <source>
        <dbReference type="Pfam" id="PF00361"/>
    </source>
</evidence>
<dbReference type="PANTHER" id="PTHR42703">
    <property type="entry name" value="NADH DEHYDROGENASE"/>
    <property type="match status" value="1"/>
</dbReference>
<feature type="transmembrane region" description="Helical" evidence="8">
    <location>
        <begin position="74"/>
        <end position="99"/>
    </location>
</feature>
<evidence type="ECO:0000256" key="8">
    <source>
        <dbReference type="SAM" id="Phobius"/>
    </source>
</evidence>
<dbReference type="RefSeq" id="WP_110076592.1">
    <property type="nucleotide sequence ID" value="NZ_QGTT01000016.1"/>
</dbReference>
<evidence type="ECO:0000256" key="5">
    <source>
        <dbReference type="ARBA" id="ARBA00022989"/>
    </source>
</evidence>
<feature type="transmembrane region" description="Helical" evidence="8">
    <location>
        <begin position="206"/>
        <end position="233"/>
    </location>
</feature>
<feature type="transmembrane region" description="Helical" evidence="8">
    <location>
        <begin position="134"/>
        <end position="152"/>
    </location>
</feature>
<keyword evidence="4 7" id="KW-0812">Transmembrane</keyword>
<comment type="caution">
    <text evidence="10">The sequence shown here is derived from an EMBL/GenBank/DDBJ whole genome shotgun (WGS) entry which is preliminary data.</text>
</comment>
<dbReference type="OrthoDB" id="9768329at2"/>
<feature type="transmembrane region" description="Helical" evidence="8">
    <location>
        <begin position="164"/>
        <end position="186"/>
    </location>
</feature>
<keyword evidence="3" id="KW-1003">Cell membrane</keyword>
<feature type="transmembrane region" description="Helical" evidence="8">
    <location>
        <begin position="414"/>
        <end position="434"/>
    </location>
</feature>
<dbReference type="GO" id="GO:0008137">
    <property type="term" value="F:NADH dehydrogenase (ubiquinone) activity"/>
    <property type="evidence" value="ECO:0007669"/>
    <property type="project" value="InterPro"/>
</dbReference>
<feature type="transmembrane region" description="Helical" evidence="8">
    <location>
        <begin position="330"/>
        <end position="355"/>
    </location>
</feature>
<accession>A0A317Q159</accession>
<evidence type="ECO:0000256" key="1">
    <source>
        <dbReference type="ARBA" id="ARBA00004651"/>
    </source>
</evidence>
<name>A0A317Q159_9GAMM</name>
<comment type="subcellular location">
    <subcellularLocation>
        <location evidence="1">Cell membrane</location>
        <topology evidence="1">Multi-pass membrane protein</topology>
    </subcellularLocation>
    <subcellularLocation>
        <location evidence="7">Membrane</location>
        <topology evidence="7">Multi-pass membrane protein</topology>
    </subcellularLocation>
</comment>
<feature type="transmembrane region" description="Helical" evidence="8">
    <location>
        <begin position="36"/>
        <end position="54"/>
    </location>
</feature>
<dbReference type="EMBL" id="QGTT01000016">
    <property type="protein sequence ID" value="PWW09866.1"/>
    <property type="molecule type" value="Genomic_DNA"/>
</dbReference>
<protein>
    <submittedName>
        <fullName evidence="10">Multisubunit potassium/proton antiporter PhaD subunit</fullName>
    </submittedName>
</protein>